<dbReference type="PANTHER" id="PTHR46954">
    <property type="entry name" value="C2H2-TYPE DOMAIN-CONTAINING PROTEIN"/>
    <property type="match status" value="1"/>
</dbReference>
<proteinExistence type="predicted"/>
<dbReference type="AlphaFoldDB" id="A0A164GNQ3"/>
<dbReference type="EMBL" id="LRGB01014524">
    <property type="protein sequence ID" value="KZR99167.1"/>
    <property type="molecule type" value="Genomic_DNA"/>
</dbReference>
<evidence type="ECO:0000313" key="2">
    <source>
        <dbReference type="Proteomes" id="UP000076858"/>
    </source>
</evidence>
<sequence length="164" mass="18290">MDLTESYESLKKAFAKAYPSKSKQIAQKEINKVWNDLKSDKPNLLENLSQLLNKYESISVGIEGQTHAFLVKATSKSVKKPDPIEQPISLEFEPSSSQFDEPTDFAEIVEPTPSSPLAVVANKSVISQTLRTKRQDELRCEIDLLNGDLVGLMKRKNTGHITDA</sequence>
<feature type="non-terminal residue" evidence="1">
    <location>
        <position position="164"/>
    </location>
</feature>
<protein>
    <submittedName>
        <fullName evidence="1">Uncharacterized protein</fullName>
    </submittedName>
</protein>
<evidence type="ECO:0000313" key="1">
    <source>
        <dbReference type="EMBL" id="KZR99167.1"/>
    </source>
</evidence>
<dbReference type="OrthoDB" id="10065089at2759"/>
<accession>A0A164GNQ3</accession>
<organism evidence="1 2">
    <name type="scientific">Daphnia magna</name>
    <dbReference type="NCBI Taxonomy" id="35525"/>
    <lineage>
        <taxon>Eukaryota</taxon>
        <taxon>Metazoa</taxon>
        <taxon>Ecdysozoa</taxon>
        <taxon>Arthropoda</taxon>
        <taxon>Crustacea</taxon>
        <taxon>Branchiopoda</taxon>
        <taxon>Diplostraca</taxon>
        <taxon>Cladocera</taxon>
        <taxon>Anomopoda</taxon>
        <taxon>Daphniidae</taxon>
        <taxon>Daphnia</taxon>
    </lineage>
</organism>
<name>A0A164GNQ3_9CRUS</name>
<gene>
    <name evidence="1" type="ORF">APZ42_005076</name>
</gene>
<dbReference type="Proteomes" id="UP000076858">
    <property type="component" value="Unassembled WGS sequence"/>
</dbReference>
<comment type="caution">
    <text evidence="1">The sequence shown here is derived from an EMBL/GenBank/DDBJ whole genome shotgun (WGS) entry which is preliminary data.</text>
</comment>
<reference evidence="1 2" key="1">
    <citation type="submission" date="2016-03" db="EMBL/GenBank/DDBJ databases">
        <title>EvidentialGene: Evidence-directed Construction of Genes on Genomes.</title>
        <authorList>
            <person name="Gilbert D.G."/>
            <person name="Choi J.-H."/>
            <person name="Mockaitis K."/>
            <person name="Colbourne J."/>
            <person name="Pfrender M."/>
        </authorList>
    </citation>
    <scope>NUCLEOTIDE SEQUENCE [LARGE SCALE GENOMIC DNA]</scope>
    <source>
        <strain evidence="1 2">Xinb3</strain>
        <tissue evidence="1">Complete organism</tissue>
    </source>
</reference>
<keyword evidence="2" id="KW-1185">Reference proteome</keyword>
<dbReference type="PANTHER" id="PTHR46954:SF1">
    <property type="entry name" value="C2H2-TYPE DOMAIN-CONTAINING PROTEIN"/>
    <property type="match status" value="1"/>
</dbReference>